<protein>
    <submittedName>
        <fullName evidence="3">Hydrolase YxeP</fullName>
        <ecNumber evidence="3">3.-.-.-</ecNumber>
    </submittedName>
</protein>
<proteinExistence type="predicted"/>
<accession>A0A9W4PIZ6</accession>
<keyword evidence="1" id="KW-0464">Manganese</keyword>
<dbReference type="Pfam" id="PF07687">
    <property type="entry name" value="M20_dimer"/>
    <property type="match status" value="1"/>
</dbReference>
<dbReference type="EC" id="3.-.-.-" evidence="3"/>
<evidence type="ECO:0000256" key="1">
    <source>
        <dbReference type="PIRSR" id="PIRSR005962-1"/>
    </source>
</evidence>
<keyword evidence="1" id="KW-0479">Metal-binding</keyword>
<dbReference type="InterPro" id="IPR017439">
    <property type="entry name" value="Amidohydrolase"/>
</dbReference>
<dbReference type="InterPro" id="IPR002933">
    <property type="entry name" value="Peptidase_M20"/>
</dbReference>
<dbReference type="Gene3D" id="3.30.70.360">
    <property type="match status" value="1"/>
</dbReference>
<feature type="binding site" evidence="1">
    <location>
        <position position="93"/>
    </location>
    <ligand>
        <name>Mn(2+)</name>
        <dbReference type="ChEBI" id="CHEBI:29035"/>
        <label>2</label>
    </ligand>
</feature>
<feature type="binding site" evidence="1">
    <location>
        <position position="153"/>
    </location>
    <ligand>
        <name>Mn(2+)</name>
        <dbReference type="ChEBI" id="CHEBI:29035"/>
        <label>2</label>
    </ligand>
</feature>
<feature type="binding site" evidence="1">
    <location>
        <position position="129"/>
    </location>
    <ligand>
        <name>Mn(2+)</name>
        <dbReference type="ChEBI" id="CHEBI:29035"/>
        <label>2</label>
    </ligand>
</feature>
<dbReference type="GO" id="GO:0016787">
    <property type="term" value="F:hydrolase activity"/>
    <property type="evidence" value="ECO:0007669"/>
    <property type="project" value="UniProtKB-KW"/>
</dbReference>
<dbReference type="Pfam" id="PF01546">
    <property type="entry name" value="Peptidase_M20"/>
    <property type="match status" value="1"/>
</dbReference>
<dbReference type="SUPFAM" id="SSF55031">
    <property type="entry name" value="Bacterial exopeptidase dimerisation domain"/>
    <property type="match status" value="1"/>
</dbReference>
<dbReference type="Proteomes" id="UP000789326">
    <property type="component" value="Unassembled WGS sequence"/>
</dbReference>
<feature type="domain" description="Peptidase M20 dimerisation" evidence="2">
    <location>
        <begin position="180"/>
        <end position="270"/>
    </location>
</feature>
<dbReference type="GO" id="GO:0046872">
    <property type="term" value="F:metal ion binding"/>
    <property type="evidence" value="ECO:0007669"/>
    <property type="project" value="UniProtKB-KW"/>
</dbReference>
<evidence type="ECO:0000313" key="4">
    <source>
        <dbReference type="Proteomes" id="UP000789326"/>
    </source>
</evidence>
<gene>
    <name evidence="3" type="primary">yxeP_6</name>
    <name evidence="3" type="ORF">SRABI133_03754</name>
</gene>
<dbReference type="PANTHER" id="PTHR11014:SF122">
    <property type="entry name" value="AMIDOHYDROLASE AMHX"/>
    <property type="match status" value="1"/>
</dbReference>
<dbReference type="PIRSF" id="PIRSF005962">
    <property type="entry name" value="Pept_M20D_amidohydro"/>
    <property type="match status" value="1"/>
</dbReference>
<dbReference type="InterPro" id="IPR011650">
    <property type="entry name" value="Peptidase_M20_dimer"/>
</dbReference>
<dbReference type="PANTHER" id="PTHR11014">
    <property type="entry name" value="PEPTIDASE M20 FAMILY MEMBER"/>
    <property type="match status" value="1"/>
</dbReference>
<comment type="cofactor">
    <cofactor evidence="1">
        <name>Mn(2+)</name>
        <dbReference type="ChEBI" id="CHEBI:29035"/>
    </cofactor>
    <text evidence="1">The Mn(2+) ion enhances activity.</text>
</comment>
<sequence>MNPIQYIVQHQESLIKSYHDLHSLAEPSWQEEKTSCYILKCLRKAGITTKTFQSHHGIIAEIPGISKKVVALRADMDALVQEVDGIVKANHSCGHDAHSTMVLYTALAIASSGIRPKHTLRFIFQPAEEKGEGALQMINDGALEDVTYLFGVHVRPSTEVPYMKASPVIVHGSAETIRGTIKGIQAHASRPQDGINVIEAAVLLVQKLQQINLETETPYSIKMTQFETNNKASNVIPETAVFAIDARAQSNDVMQELNRLTEKAFDQTMEQSETSISWSAEEFVPAASLHEKAIKLAEAAIGDILGTENVVPVCISQGGEDFHFYTAQNPDITATMIGLGCDLTPGLHHPDMKFNLQALIYGTKILINTVMMATEEENFSL</sequence>
<organism evidence="3 4">
    <name type="scientific">Peribacillus simplex</name>
    <dbReference type="NCBI Taxonomy" id="1478"/>
    <lineage>
        <taxon>Bacteria</taxon>
        <taxon>Bacillati</taxon>
        <taxon>Bacillota</taxon>
        <taxon>Bacilli</taxon>
        <taxon>Bacillales</taxon>
        <taxon>Bacillaceae</taxon>
        <taxon>Peribacillus</taxon>
    </lineage>
</organism>
<name>A0A9W4PIZ6_9BACI</name>
<reference evidence="3" key="1">
    <citation type="submission" date="2021-11" db="EMBL/GenBank/DDBJ databases">
        <authorList>
            <person name="Bulgarelli D."/>
        </authorList>
    </citation>
    <scope>NUCLEOTIDE SEQUENCE</scope>
    <source>
        <strain evidence="3">Bi133</strain>
    </source>
</reference>
<evidence type="ECO:0000259" key="2">
    <source>
        <dbReference type="Pfam" id="PF07687"/>
    </source>
</evidence>
<dbReference type="EMBL" id="CAKKMG010000066">
    <property type="protein sequence ID" value="CAH0274333.1"/>
    <property type="molecule type" value="Genomic_DNA"/>
</dbReference>
<evidence type="ECO:0000313" key="3">
    <source>
        <dbReference type="EMBL" id="CAH0274333.1"/>
    </source>
</evidence>
<dbReference type="InterPro" id="IPR036264">
    <property type="entry name" value="Bact_exopeptidase_dim_dom"/>
</dbReference>
<dbReference type="AlphaFoldDB" id="A0A9W4PIZ6"/>
<dbReference type="Gene3D" id="3.40.630.10">
    <property type="entry name" value="Zn peptidases"/>
    <property type="match status" value="1"/>
</dbReference>
<keyword evidence="3" id="KW-0378">Hydrolase</keyword>
<dbReference type="NCBIfam" id="TIGR01891">
    <property type="entry name" value="amidohydrolases"/>
    <property type="match status" value="1"/>
</dbReference>
<feature type="binding site" evidence="1">
    <location>
        <position position="348"/>
    </location>
    <ligand>
        <name>Mn(2+)</name>
        <dbReference type="ChEBI" id="CHEBI:29035"/>
        <label>2</label>
    </ligand>
</feature>
<comment type="caution">
    <text evidence="3">The sequence shown here is derived from an EMBL/GenBank/DDBJ whole genome shotgun (WGS) entry which is preliminary data.</text>
</comment>
<feature type="binding site" evidence="1">
    <location>
        <position position="95"/>
    </location>
    <ligand>
        <name>Mn(2+)</name>
        <dbReference type="ChEBI" id="CHEBI:29035"/>
        <label>2</label>
    </ligand>
</feature>
<dbReference type="SUPFAM" id="SSF53187">
    <property type="entry name" value="Zn-dependent exopeptidases"/>
    <property type="match status" value="1"/>
</dbReference>
<dbReference type="RefSeq" id="WP_230303133.1">
    <property type="nucleotide sequence ID" value="NZ_CAKKMG010000066.1"/>
</dbReference>